<proteinExistence type="predicted"/>
<feature type="region of interest" description="Disordered" evidence="5">
    <location>
        <begin position="379"/>
        <end position="399"/>
    </location>
</feature>
<accession>A0A9P4IN14</accession>
<dbReference type="GO" id="GO:0000139">
    <property type="term" value="C:Golgi membrane"/>
    <property type="evidence" value="ECO:0007669"/>
    <property type="project" value="InterPro"/>
</dbReference>
<evidence type="ECO:0000256" key="6">
    <source>
        <dbReference type="SAM" id="Phobius"/>
    </source>
</evidence>
<keyword evidence="2 6" id="KW-0812">Transmembrane</keyword>
<feature type="transmembrane region" description="Helical" evidence="6">
    <location>
        <begin position="181"/>
        <end position="200"/>
    </location>
</feature>
<name>A0A9P4IN14_9PEZI</name>
<feature type="transmembrane region" description="Helical" evidence="6">
    <location>
        <begin position="419"/>
        <end position="438"/>
    </location>
</feature>
<keyword evidence="4 6" id="KW-0472">Membrane</keyword>
<evidence type="ECO:0000313" key="7">
    <source>
        <dbReference type="EMBL" id="KAF2101116.1"/>
    </source>
</evidence>
<feature type="compositionally biased region" description="Polar residues" evidence="5">
    <location>
        <begin position="74"/>
        <end position="83"/>
    </location>
</feature>
<feature type="transmembrane region" description="Helical" evidence="6">
    <location>
        <begin position="265"/>
        <end position="286"/>
    </location>
</feature>
<dbReference type="Proteomes" id="UP000799772">
    <property type="component" value="Unassembled WGS sequence"/>
</dbReference>
<feature type="transmembrane region" description="Helical" evidence="6">
    <location>
        <begin position="357"/>
        <end position="374"/>
    </location>
</feature>
<evidence type="ECO:0000256" key="3">
    <source>
        <dbReference type="ARBA" id="ARBA00022989"/>
    </source>
</evidence>
<keyword evidence="3 6" id="KW-1133">Transmembrane helix</keyword>
<evidence type="ECO:0000256" key="5">
    <source>
        <dbReference type="SAM" id="MobiDB-lite"/>
    </source>
</evidence>
<dbReference type="OrthoDB" id="408493at2759"/>
<dbReference type="PANTHER" id="PTHR10231">
    <property type="entry name" value="NUCLEOTIDE-SUGAR TRANSMEMBRANE TRANSPORTER"/>
    <property type="match status" value="1"/>
</dbReference>
<evidence type="ECO:0000256" key="1">
    <source>
        <dbReference type="ARBA" id="ARBA00004141"/>
    </source>
</evidence>
<evidence type="ECO:0000256" key="2">
    <source>
        <dbReference type="ARBA" id="ARBA00022692"/>
    </source>
</evidence>
<feature type="transmembrane region" description="Helical" evidence="6">
    <location>
        <begin position="12"/>
        <end position="31"/>
    </location>
</feature>
<dbReference type="AlphaFoldDB" id="A0A9P4IN14"/>
<protein>
    <recommendedName>
        <fullName evidence="9">UDP-galactose transporter</fullName>
    </recommendedName>
</protein>
<dbReference type="GO" id="GO:0015165">
    <property type="term" value="F:pyrimidine nucleotide-sugar transmembrane transporter activity"/>
    <property type="evidence" value="ECO:0007669"/>
    <property type="project" value="InterPro"/>
</dbReference>
<keyword evidence="8" id="KW-1185">Reference proteome</keyword>
<comment type="subcellular location">
    <subcellularLocation>
        <location evidence="1">Membrane</location>
        <topology evidence="1">Multi-pass membrane protein</topology>
    </subcellularLocation>
</comment>
<reference evidence="7" key="1">
    <citation type="journal article" date="2020" name="Stud. Mycol.">
        <title>101 Dothideomycetes genomes: a test case for predicting lifestyles and emergence of pathogens.</title>
        <authorList>
            <person name="Haridas S."/>
            <person name="Albert R."/>
            <person name="Binder M."/>
            <person name="Bloem J."/>
            <person name="Labutti K."/>
            <person name="Salamov A."/>
            <person name="Andreopoulos B."/>
            <person name="Baker S."/>
            <person name="Barry K."/>
            <person name="Bills G."/>
            <person name="Bluhm B."/>
            <person name="Cannon C."/>
            <person name="Castanera R."/>
            <person name="Culley D."/>
            <person name="Daum C."/>
            <person name="Ezra D."/>
            <person name="Gonzalez J."/>
            <person name="Henrissat B."/>
            <person name="Kuo A."/>
            <person name="Liang C."/>
            <person name="Lipzen A."/>
            <person name="Lutzoni F."/>
            <person name="Magnuson J."/>
            <person name="Mondo S."/>
            <person name="Nolan M."/>
            <person name="Ohm R."/>
            <person name="Pangilinan J."/>
            <person name="Park H.-J."/>
            <person name="Ramirez L."/>
            <person name="Alfaro M."/>
            <person name="Sun H."/>
            <person name="Tritt A."/>
            <person name="Yoshinaga Y."/>
            <person name="Zwiers L.-H."/>
            <person name="Turgeon B."/>
            <person name="Goodwin S."/>
            <person name="Spatafora J."/>
            <person name="Crous P."/>
            <person name="Grigoriev I."/>
        </authorList>
    </citation>
    <scope>NUCLEOTIDE SEQUENCE</scope>
    <source>
        <strain evidence="7">CBS 133067</strain>
    </source>
</reference>
<feature type="transmembrane region" description="Helical" evidence="6">
    <location>
        <begin position="155"/>
        <end position="175"/>
    </location>
</feature>
<evidence type="ECO:0000313" key="8">
    <source>
        <dbReference type="Proteomes" id="UP000799772"/>
    </source>
</evidence>
<evidence type="ECO:0008006" key="9">
    <source>
        <dbReference type="Google" id="ProtNLM"/>
    </source>
</evidence>
<feature type="transmembrane region" description="Helical" evidence="6">
    <location>
        <begin position="298"/>
        <end position="322"/>
    </location>
</feature>
<dbReference type="EMBL" id="ML978124">
    <property type="protein sequence ID" value="KAF2101116.1"/>
    <property type="molecule type" value="Genomic_DNA"/>
</dbReference>
<feature type="transmembrane region" description="Helical" evidence="6">
    <location>
        <begin position="329"/>
        <end position="351"/>
    </location>
</feature>
<comment type="caution">
    <text evidence="7">The sequence shown here is derived from an EMBL/GenBank/DDBJ whole genome shotgun (WGS) entry which is preliminary data.</text>
</comment>
<feature type="compositionally biased region" description="Basic and acidic residues" evidence="5">
    <location>
        <begin position="84"/>
        <end position="100"/>
    </location>
</feature>
<evidence type="ECO:0000256" key="4">
    <source>
        <dbReference type="ARBA" id="ARBA00023136"/>
    </source>
</evidence>
<sequence>MLSLDLSHFMTPAYAAALGLIVIQTGIGILFKAAQTGGKYAFSSASSVAISETLKFALSTVRFYRELRSRPNPSCNVTTNTTSEKLESGEKDESSRRNSESNESDETLLSDVEEQAVASDDDARLHLRDWKDFGDWRAFWQCYLAEVPLETRYGFAHLALLYVLINNLVFVLYRLSDPGTISLIKSGGTLITALVMYMCLGTKLVKGQWLSILLQVSGLIVTQYDPKNGSSYPLSTYSVLWFHTLLSAVSGVYNQTLCQGSKASLHANNMALYGPGAVTNVCYYFIIRILKPDEPGFFSGYTSIGALMVILSNVFIGLAMTAVYQYADAVIKCFATAISTGILLYLSYLIFGATFSALAIPGTAVVFISTYIYMDSTPPKDSTAASGSGKDAMNSGLEDNTDEENLLQSLTPNGHRRSLGFSITFTLSAMLIALLTLWNSHPPSNPSPSPKQGPLQSPFRNTLAIVRFEDQYETSVAPMVLQGYSPYFHSMHLSQGNWESDESNELNISHDYFDTNTAPYAPVAKIAQKLLEEPDSGIEGILFFKDTSWLRPLAFAEDTERMWLLDSPDGRCFSGISAMGGMSNDDGANVAPRLAVQAANTAREMDTNYAINQNAWCSGWSDMFYLPRRFFKDFVFLGDIFASTSVPEHTAIPTIFHIIDNTYRRHPAMSLIELIGDCWNPKHAESEGGLAAEEVVWRRCGQGFDYENESVVIAHYDRLEEDAAGME</sequence>
<organism evidence="7 8">
    <name type="scientific">Rhizodiscina lignyota</name>
    <dbReference type="NCBI Taxonomy" id="1504668"/>
    <lineage>
        <taxon>Eukaryota</taxon>
        <taxon>Fungi</taxon>
        <taxon>Dikarya</taxon>
        <taxon>Ascomycota</taxon>
        <taxon>Pezizomycotina</taxon>
        <taxon>Dothideomycetes</taxon>
        <taxon>Pleosporomycetidae</taxon>
        <taxon>Aulographales</taxon>
        <taxon>Rhizodiscinaceae</taxon>
        <taxon>Rhizodiscina</taxon>
    </lineage>
</organism>
<dbReference type="Pfam" id="PF04142">
    <property type="entry name" value="Nuc_sug_transp"/>
    <property type="match status" value="1"/>
</dbReference>
<dbReference type="InterPro" id="IPR007271">
    <property type="entry name" value="Nuc_sug_transpt"/>
</dbReference>
<feature type="region of interest" description="Disordered" evidence="5">
    <location>
        <begin position="74"/>
        <end position="107"/>
    </location>
</feature>
<gene>
    <name evidence="7" type="ORF">NA57DRAFT_55176</name>
</gene>